<dbReference type="EMBL" id="JBHSDT010000002">
    <property type="protein sequence ID" value="MFC4402025.1"/>
    <property type="molecule type" value="Genomic_DNA"/>
</dbReference>
<feature type="transmembrane region" description="Helical" evidence="7">
    <location>
        <begin position="69"/>
        <end position="94"/>
    </location>
</feature>
<evidence type="ECO:0000259" key="8">
    <source>
        <dbReference type="PROSITE" id="PS50928"/>
    </source>
</evidence>
<accession>A0ABV8WRI5</accession>
<sequence length="291" mass="33258">MSKKALKQDLRASLFIMPFLITYMIFTIFPIIKGLEMSLYEWTLVRKLEFVGLENYQKMLGDSKFWRTLWNTTLFVIFTTPTMVILALILALLANMRTRLQTFFRSAFFIPSILSVAVISFLTVFMLQPYTGLVNTVLHSIGIEAEPFWTTDTVLAWITIVVVTLWWTVGFNMILFLAGLQDIPGSLYEASEIDGATPWQQFLHITLPQLIPIGRIVLLLQILASYKVFAQILLITEGGPNGATRPLIQYIYEVGFTQNNLGYAATMSYALFFLLLILSIIQLRSQRLEEK</sequence>
<comment type="caution">
    <text evidence="9">The sequence shown here is derived from an EMBL/GenBank/DDBJ whole genome shotgun (WGS) entry which is preliminary data.</text>
</comment>
<feature type="transmembrane region" description="Helical" evidence="7">
    <location>
        <begin position="261"/>
        <end position="281"/>
    </location>
</feature>
<proteinExistence type="inferred from homology"/>
<gene>
    <name evidence="9" type="ORF">ACFOY7_02795</name>
</gene>
<feature type="transmembrane region" description="Helical" evidence="7">
    <location>
        <begin position="12"/>
        <end position="32"/>
    </location>
</feature>
<dbReference type="PROSITE" id="PS50928">
    <property type="entry name" value="ABC_TM1"/>
    <property type="match status" value="1"/>
</dbReference>
<dbReference type="PANTHER" id="PTHR30193">
    <property type="entry name" value="ABC TRANSPORTER PERMEASE PROTEIN"/>
    <property type="match status" value="1"/>
</dbReference>
<feature type="domain" description="ABC transmembrane type-1" evidence="8">
    <location>
        <begin position="69"/>
        <end position="282"/>
    </location>
</feature>
<evidence type="ECO:0000256" key="7">
    <source>
        <dbReference type="RuleBase" id="RU363032"/>
    </source>
</evidence>
<dbReference type="RefSeq" id="WP_390249206.1">
    <property type="nucleotide sequence ID" value="NZ_JBHSDT010000002.1"/>
</dbReference>
<dbReference type="CDD" id="cd06261">
    <property type="entry name" value="TM_PBP2"/>
    <property type="match status" value="1"/>
</dbReference>
<evidence type="ECO:0000256" key="5">
    <source>
        <dbReference type="ARBA" id="ARBA00022989"/>
    </source>
</evidence>
<dbReference type="InterPro" id="IPR000515">
    <property type="entry name" value="MetI-like"/>
</dbReference>
<feature type="transmembrane region" description="Helical" evidence="7">
    <location>
        <begin position="106"/>
        <end position="127"/>
    </location>
</feature>
<organism evidence="9 10">
    <name type="scientific">Gracilibacillus xinjiangensis</name>
    <dbReference type="NCBI Taxonomy" id="1193282"/>
    <lineage>
        <taxon>Bacteria</taxon>
        <taxon>Bacillati</taxon>
        <taxon>Bacillota</taxon>
        <taxon>Bacilli</taxon>
        <taxon>Bacillales</taxon>
        <taxon>Bacillaceae</taxon>
        <taxon>Gracilibacillus</taxon>
    </lineage>
</organism>
<evidence type="ECO:0000313" key="10">
    <source>
        <dbReference type="Proteomes" id="UP001595882"/>
    </source>
</evidence>
<reference evidence="10" key="1">
    <citation type="journal article" date="2019" name="Int. J. Syst. Evol. Microbiol.">
        <title>The Global Catalogue of Microorganisms (GCM) 10K type strain sequencing project: providing services to taxonomists for standard genome sequencing and annotation.</title>
        <authorList>
            <consortium name="The Broad Institute Genomics Platform"/>
            <consortium name="The Broad Institute Genome Sequencing Center for Infectious Disease"/>
            <person name="Wu L."/>
            <person name="Ma J."/>
        </authorList>
    </citation>
    <scope>NUCLEOTIDE SEQUENCE [LARGE SCALE GENOMIC DNA]</scope>
    <source>
        <strain evidence="10">CCUG 37865</strain>
    </source>
</reference>
<comment type="subcellular location">
    <subcellularLocation>
        <location evidence="1 7">Cell membrane</location>
        <topology evidence="1 7">Multi-pass membrane protein</topology>
    </subcellularLocation>
</comment>
<evidence type="ECO:0000256" key="2">
    <source>
        <dbReference type="ARBA" id="ARBA00022448"/>
    </source>
</evidence>
<evidence type="ECO:0000256" key="4">
    <source>
        <dbReference type="ARBA" id="ARBA00022692"/>
    </source>
</evidence>
<evidence type="ECO:0000256" key="6">
    <source>
        <dbReference type="ARBA" id="ARBA00023136"/>
    </source>
</evidence>
<feature type="transmembrane region" description="Helical" evidence="7">
    <location>
        <begin position="216"/>
        <end position="236"/>
    </location>
</feature>
<evidence type="ECO:0000256" key="3">
    <source>
        <dbReference type="ARBA" id="ARBA00022475"/>
    </source>
</evidence>
<evidence type="ECO:0000313" key="9">
    <source>
        <dbReference type="EMBL" id="MFC4402025.1"/>
    </source>
</evidence>
<name>A0ABV8WRI5_9BACI</name>
<evidence type="ECO:0000256" key="1">
    <source>
        <dbReference type="ARBA" id="ARBA00004651"/>
    </source>
</evidence>
<feature type="transmembrane region" description="Helical" evidence="7">
    <location>
        <begin position="154"/>
        <end position="178"/>
    </location>
</feature>
<keyword evidence="4 7" id="KW-0812">Transmembrane</keyword>
<dbReference type="Gene3D" id="1.10.3720.10">
    <property type="entry name" value="MetI-like"/>
    <property type="match status" value="1"/>
</dbReference>
<dbReference type="Pfam" id="PF00528">
    <property type="entry name" value="BPD_transp_1"/>
    <property type="match status" value="1"/>
</dbReference>
<keyword evidence="10" id="KW-1185">Reference proteome</keyword>
<dbReference type="PANTHER" id="PTHR30193:SF37">
    <property type="entry name" value="INNER MEMBRANE ABC TRANSPORTER PERMEASE PROTEIN YCJO"/>
    <property type="match status" value="1"/>
</dbReference>
<dbReference type="Proteomes" id="UP001595882">
    <property type="component" value="Unassembled WGS sequence"/>
</dbReference>
<dbReference type="InterPro" id="IPR051393">
    <property type="entry name" value="ABC_transporter_permease"/>
</dbReference>
<dbReference type="InterPro" id="IPR035906">
    <property type="entry name" value="MetI-like_sf"/>
</dbReference>
<keyword evidence="5 7" id="KW-1133">Transmembrane helix</keyword>
<comment type="similarity">
    <text evidence="7">Belongs to the binding-protein-dependent transport system permease family.</text>
</comment>
<keyword evidence="6 7" id="KW-0472">Membrane</keyword>
<keyword evidence="3" id="KW-1003">Cell membrane</keyword>
<protein>
    <submittedName>
        <fullName evidence="9">Carbohydrate ABC transporter permease</fullName>
    </submittedName>
</protein>
<dbReference type="SUPFAM" id="SSF161098">
    <property type="entry name" value="MetI-like"/>
    <property type="match status" value="1"/>
</dbReference>
<keyword evidence="2 7" id="KW-0813">Transport</keyword>